<organism evidence="5 6">
    <name type="scientific">Brucella thiophenivorans</name>
    <dbReference type="NCBI Taxonomy" id="571255"/>
    <lineage>
        <taxon>Bacteria</taxon>
        <taxon>Pseudomonadati</taxon>
        <taxon>Pseudomonadota</taxon>
        <taxon>Alphaproteobacteria</taxon>
        <taxon>Hyphomicrobiales</taxon>
        <taxon>Brucellaceae</taxon>
        <taxon>Brucella/Ochrobactrum group</taxon>
        <taxon>Brucella</taxon>
    </lineage>
</organism>
<reference evidence="5 6" key="1">
    <citation type="submission" date="2017-07" db="EMBL/GenBank/DDBJ databases">
        <title>Phylogenetic study on the rhizospheric bacterium Ochrobactrum sp. A44.</title>
        <authorList>
            <person name="Krzyzanowska D.M."/>
            <person name="Ossowicki A."/>
            <person name="Rajewska M."/>
            <person name="Maciag T."/>
            <person name="Kaczynski Z."/>
            <person name="Czerwicka M."/>
            <person name="Jafra S."/>
        </authorList>
    </citation>
    <scope>NUCLEOTIDE SEQUENCE [LARGE SCALE GENOMIC DNA]</scope>
    <source>
        <strain evidence="5 6">DSM 7216</strain>
    </source>
</reference>
<dbReference type="InterPro" id="IPR009057">
    <property type="entry name" value="Homeodomain-like_sf"/>
</dbReference>
<dbReference type="GO" id="GO:0043565">
    <property type="term" value="F:sequence-specific DNA binding"/>
    <property type="evidence" value="ECO:0007669"/>
    <property type="project" value="InterPro"/>
</dbReference>
<dbReference type="PANTHER" id="PTHR43280">
    <property type="entry name" value="ARAC-FAMILY TRANSCRIPTIONAL REGULATOR"/>
    <property type="match status" value="1"/>
</dbReference>
<accession>A0A256FXC9</accession>
<keyword evidence="2" id="KW-0238">DNA-binding</keyword>
<keyword evidence="1" id="KW-0805">Transcription regulation</keyword>
<sequence>MLILLTSCINGSKQSFGKNLAINPKMRHRILAYIDDNLTDPQLKPRSIQQHFNVSRSHLYRSFEPDGGVAKVIRDKRLRLAYRLLIETQGKQPSLKEITYHCGFPDASQFTKTFKKHYGITPKNARETRG</sequence>
<evidence type="ECO:0000256" key="3">
    <source>
        <dbReference type="ARBA" id="ARBA00023163"/>
    </source>
</evidence>
<dbReference type="SMART" id="SM00342">
    <property type="entry name" value="HTH_ARAC"/>
    <property type="match status" value="1"/>
</dbReference>
<dbReference type="PANTHER" id="PTHR43280:SF31">
    <property type="entry name" value="TRANSCRIPTIONAL REGULATORY PROTEIN"/>
    <property type="match status" value="1"/>
</dbReference>
<dbReference type="EMBL" id="NNRJ01000016">
    <property type="protein sequence ID" value="OYR19507.1"/>
    <property type="molecule type" value="Genomic_DNA"/>
</dbReference>
<evidence type="ECO:0000256" key="1">
    <source>
        <dbReference type="ARBA" id="ARBA00023015"/>
    </source>
</evidence>
<keyword evidence="6" id="KW-1185">Reference proteome</keyword>
<gene>
    <name evidence="5" type="ORF">CEV31_1789</name>
</gene>
<dbReference type="InterPro" id="IPR020449">
    <property type="entry name" value="Tscrpt_reg_AraC-type_HTH"/>
</dbReference>
<dbReference type="Proteomes" id="UP000215590">
    <property type="component" value="Unassembled WGS sequence"/>
</dbReference>
<dbReference type="SUPFAM" id="SSF46689">
    <property type="entry name" value="Homeodomain-like"/>
    <property type="match status" value="1"/>
</dbReference>
<dbReference type="InterPro" id="IPR018060">
    <property type="entry name" value="HTH_AraC"/>
</dbReference>
<comment type="caution">
    <text evidence="5">The sequence shown here is derived from an EMBL/GenBank/DDBJ whole genome shotgun (WGS) entry which is preliminary data.</text>
</comment>
<feature type="domain" description="HTH araC/xylS-type" evidence="4">
    <location>
        <begin position="28"/>
        <end position="128"/>
    </location>
</feature>
<evidence type="ECO:0000256" key="2">
    <source>
        <dbReference type="ARBA" id="ARBA00023125"/>
    </source>
</evidence>
<dbReference type="PROSITE" id="PS01124">
    <property type="entry name" value="HTH_ARAC_FAMILY_2"/>
    <property type="match status" value="1"/>
</dbReference>
<evidence type="ECO:0000313" key="5">
    <source>
        <dbReference type="EMBL" id="OYR19507.1"/>
    </source>
</evidence>
<dbReference type="AlphaFoldDB" id="A0A256FXC9"/>
<evidence type="ECO:0000259" key="4">
    <source>
        <dbReference type="PROSITE" id="PS01124"/>
    </source>
</evidence>
<evidence type="ECO:0000313" key="6">
    <source>
        <dbReference type="Proteomes" id="UP000215590"/>
    </source>
</evidence>
<dbReference type="PRINTS" id="PR00032">
    <property type="entry name" value="HTHARAC"/>
</dbReference>
<dbReference type="Pfam" id="PF12833">
    <property type="entry name" value="HTH_18"/>
    <property type="match status" value="1"/>
</dbReference>
<dbReference type="Gene3D" id="1.10.10.60">
    <property type="entry name" value="Homeodomain-like"/>
    <property type="match status" value="1"/>
</dbReference>
<dbReference type="GO" id="GO:0003700">
    <property type="term" value="F:DNA-binding transcription factor activity"/>
    <property type="evidence" value="ECO:0007669"/>
    <property type="project" value="InterPro"/>
</dbReference>
<keyword evidence="3" id="KW-0804">Transcription</keyword>
<protein>
    <submittedName>
        <fullName evidence="5">Helix-turn-helix domain protein</fullName>
    </submittedName>
</protein>
<name>A0A256FXC9_9HYPH</name>
<proteinExistence type="predicted"/>